<evidence type="ECO:0000313" key="12">
    <source>
        <dbReference type="EMBL" id="PAV76912.1"/>
    </source>
</evidence>
<evidence type="ECO:0000256" key="10">
    <source>
        <dbReference type="SAM" id="Coils"/>
    </source>
</evidence>
<dbReference type="GO" id="GO:0033185">
    <property type="term" value="C:dolichol-phosphate-mannose synthase complex"/>
    <property type="evidence" value="ECO:0007669"/>
    <property type="project" value="TreeGrafter"/>
</dbReference>
<dbReference type="GO" id="GO:0006506">
    <property type="term" value="P:GPI anchor biosynthetic process"/>
    <property type="evidence" value="ECO:0007669"/>
    <property type="project" value="TreeGrafter"/>
</dbReference>
<feature type="transmembrane region" description="Helical" evidence="11">
    <location>
        <begin position="122"/>
        <end position="141"/>
    </location>
</feature>
<evidence type="ECO:0000256" key="11">
    <source>
        <dbReference type="SAM" id="Phobius"/>
    </source>
</evidence>
<evidence type="ECO:0000256" key="8">
    <source>
        <dbReference type="ARBA" id="ARBA00032612"/>
    </source>
</evidence>
<dbReference type="InterPro" id="IPR013174">
    <property type="entry name" value="DPM3"/>
</dbReference>
<evidence type="ECO:0000256" key="5">
    <source>
        <dbReference type="ARBA" id="ARBA00022989"/>
    </source>
</evidence>
<dbReference type="PANTHER" id="PTHR16433">
    <property type="entry name" value="DOLICHOL-PHOSPHATE MANNOSYLTRANSFERASE SUBUNIT 3"/>
    <property type="match status" value="1"/>
</dbReference>
<sequence length="317" mass="36105">MDPNDELIELSGEEPKLLMPDNEADTIPLLQNGTLPNDFIMIKPAYHEFSTNYFRIALMSIKALFILLLFILTFVISDFNWDYVLVPLPVNESIVYHHSHAGQIFELMLGSYTTYTVYNPTFLKFFIIAVLLGGLDTLVAFVEMPHYILYLVISVILRITVVIFYFTLITQIFAAAVVGHERGDLLAVLDELHTNALANGRNDALGVRSASERIRLPACSKNMTTQLMIYATRLLPLIAVWFAIILNILPVFDKVPRAYHWVILYAPVLAVFLFGFYAFASLVYGVATFNDCQKDRDELVKEIDEAKKELRKRKIID</sequence>
<feature type="transmembrane region" description="Helical" evidence="11">
    <location>
        <begin position="230"/>
        <end position="252"/>
    </location>
</feature>
<feature type="transmembrane region" description="Helical" evidence="11">
    <location>
        <begin position="53"/>
        <end position="76"/>
    </location>
</feature>
<evidence type="ECO:0000313" key="13">
    <source>
        <dbReference type="Proteomes" id="UP000218231"/>
    </source>
</evidence>
<evidence type="ECO:0000256" key="9">
    <source>
        <dbReference type="ARBA" id="ARBA00033176"/>
    </source>
</evidence>
<dbReference type="GO" id="GO:0005789">
    <property type="term" value="C:endoplasmic reticulum membrane"/>
    <property type="evidence" value="ECO:0007669"/>
    <property type="project" value="UniProtKB-SubCell"/>
</dbReference>
<evidence type="ECO:0000256" key="2">
    <source>
        <dbReference type="ARBA" id="ARBA00010430"/>
    </source>
</evidence>
<name>A0A2A2KSJ0_9BILA</name>
<protein>
    <recommendedName>
        <fullName evidence="9">Dolichol-phosphate mannose synthase subunit 3</fullName>
    </recommendedName>
    <alternativeName>
        <fullName evidence="8">Dolichyl-phosphate beta-D-mannosyltransferase subunit 3</fullName>
    </alternativeName>
    <alternativeName>
        <fullName evidence="7">Mannose-P-dolichol synthase subunit 3</fullName>
    </alternativeName>
</protein>
<dbReference type="Pfam" id="PF08285">
    <property type="entry name" value="DPM3"/>
    <property type="match status" value="1"/>
</dbReference>
<keyword evidence="3 11" id="KW-0812">Transmembrane</keyword>
<feature type="transmembrane region" description="Helical" evidence="11">
    <location>
        <begin position="147"/>
        <end position="168"/>
    </location>
</feature>
<comment type="similarity">
    <text evidence="2">Belongs to the DPM3 family.</text>
</comment>
<dbReference type="AlphaFoldDB" id="A0A2A2KSJ0"/>
<evidence type="ECO:0000256" key="3">
    <source>
        <dbReference type="ARBA" id="ARBA00022692"/>
    </source>
</evidence>
<keyword evidence="10" id="KW-0175">Coiled coil</keyword>
<keyword evidence="6 11" id="KW-0472">Membrane</keyword>
<evidence type="ECO:0000256" key="1">
    <source>
        <dbReference type="ARBA" id="ARBA00004477"/>
    </source>
</evidence>
<dbReference type="Proteomes" id="UP000218231">
    <property type="component" value="Unassembled WGS sequence"/>
</dbReference>
<evidence type="ECO:0000256" key="7">
    <source>
        <dbReference type="ARBA" id="ARBA00029791"/>
    </source>
</evidence>
<feature type="transmembrane region" description="Helical" evidence="11">
    <location>
        <begin position="258"/>
        <end position="286"/>
    </location>
</feature>
<keyword evidence="5 11" id="KW-1133">Transmembrane helix</keyword>
<comment type="caution">
    <text evidence="12">The sequence shown here is derived from an EMBL/GenBank/DDBJ whole genome shotgun (WGS) entry which is preliminary data.</text>
</comment>
<keyword evidence="13" id="KW-1185">Reference proteome</keyword>
<evidence type="ECO:0000256" key="4">
    <source>
        <dbReference type="ARBA" id="ARBA00022824"/>
    </source>
</evidence>
<evidence type="ECO:0000256" key="6">
    <source>
        <dbReference type="ARBA" id="ARBA00023136"/>
    </source>
</evidence>
<proteinExistence type="inferred from homology"/>
<accession>A0A2A2KSJ0</accession>
<gene>
    <name evidence="12" type="ORF">WR25_23668</name>
</gene>
<dbReference type="STRING" id="2018661.A0A2A2KSJ0"/>
<dbReference type="OrthoDB" id="2014333at2759"/>
<dbReference type="PANTHER" id="PTHR16433:SF0">
    <property type="entry name" value="DOLICHOL-PHOSPHATE MANNOSYLTRANSFERASE SUBUNIT 3"/>
    <property type="match status" value="1"/>
</dbReference>
<dbReference type="EMBL" id="LIAE01007798">
    <property type="protein sequence ID" value="PAV76912.1"/>
    <property type="molecule type" value="Genomic_DNA"/>
</dbReference>
<feature type="coiled-coil region" evidence="10">
    <location>
        <begin position="289"/>
        <end position="316"/>
    </location>
</feature>
<reference evidence="12 13" key="1">
    <citation type="journal article" date="2017" name="Curr. Biol.">
        <title>Genome architecture and evolution of a unichromosomal asexual nematode.</title>
        <authorList>
            <person name="Fradin H."/>
            <person name="Zegar C."/>
            <person name="Gutwein M."/>
            <person name="Lucas J."/>
            <person name="Kovtun M."/>
            <person name="Corcoran D."/>
            <person name="Baugh L.R."/>
            <person name="Kiontke K."/>
            <person name="Gunsalus K."/>
            <person name="Fitch D.H."/>
            <person name="Piano F."/>
        </authorList>
    </citation>
    <scope>NUCLEOTIDE SEQUENCE [LARGE SCALE GENOMIC DNA]</scope>
    <source>
        <strain evidence="12">PF1309</strain>
    </source>
</reference>
<organism evidence="12 13">
    <name type="scientific">Diploscapter pachys</name>
    <dbReference type="NCBI Taxonomy" id="2018661"/>
    <lineage>
        <taxon>Eukaryota</taxon>
        <taxon>Metazoa</taxon>
        <taxon>Ecdysozoa</taxon>
        <taxon>Nematoda</taxon>
        <taxon>Chromadorea</taxon>
        <taxon>Rhabditida</taxon>
        <taxon>Rhabditina</taxon>
        <taxon>Rhabditomorpha</taxon>
        <taxon>Rhabditoidea</taxon>
        <taxon>Rhabditidae</taxon>
        <taxon>Diploscapter</taxon>
    </lineage>
</organism>
<keyword evidence="4" id="KW-0256">Endoplasmic reticulum</keyword>
<comment type="subcellular location">
    <subcellularLocation>
        <location evidence="1">Endoplasmic reticulum membrane</location>
        <topology evidence="1">Multi-pass membrane protein</topology>
    </subcellularLocation>
</comment>